<feature type="region of interest" description="Disordered" evidence="5">
    <location>
        <begin position="193"/>
        <end position="238"/>
    </location>
</feature>
<evidence type="ECO:0000256" key="1">
    <source>
        <dbReference type="ARBA" id="ARBA00004651"/>
    </source>
</evidence>
<feature type="transmembrane region" description="Helical" evidence="6">
    <location>
        <begin position="47"/>
        <end position="66"/>
    </location>
</feature>
<sequence length="445" mass="44536">MSTMIIRRAGTYRAAPFLGFAGFGAFWGVWGATLPLLRAQAGVSDAEFGVVLLFIGAGALPAMLLTGRLVDALGLRVTGVLLALLGVMGVVLSAAAVNYPALCAGILLTGAGSGAADVALNTLAATVEKRTGRPVVTRSHAAFSATVALSSLGAGALTAIADSLLVNFAAGAVVVVALGLAVVTTTRPARAQDAAACERQDAAARERQNATAPERQNAAAPERQDAAAPEGRGEPARPGRRSWWVALVMIGAIGAFAFAAENAYQSWSAVLLTDAFTASPALAAVAPAAFATTAALTRFATGTVTLRRPIATLVAASAIATGGGVLTAFAPTLPLALGGIVAAAVGTSALFPTLLSYGLRPVPDGSRGRATSAISTVAYLGYLAGPAYFGLLADAGGVQRTFLGIAALTAVVLAAIPALKRADSRALVQVSRKVASAGPKAPPSW</sequence>
<evidence type="ECO:0000256" key="4">
    <source>
        <dbReference type="ARBA" id="ARBA00023136"/>
    </source>
</evidence>
<feature type="domain" description="Major facilitator superfamily (MFS) profile" evidence="7">
    <location>
        <begin position="1"/>
        <end position="424"/>
    </location>
</feature>
<accession>A0ABR9M7R6</accession>
<feature type="transmembrane region" description="Helical" evidence="6">
    <location>
        <begin position="166"/>
        <end position="183"/>
    </location>
</feature>
<keyword evidence="4 6" id="KW-0472">Membrane</keyword>
<dbReference type="PANTHER" id="PTHR23514:SF13">
    <property type="entry name" value="INNER MEMBRANE PROTEIN YBJJ"/>
    <property type="match status" value="1"/>
</dbReference>
<feature type="transmembrane region" description="Helical" evidence="6">
    <location>
        <begin position="401"/>
        <end position="419"/>
    </location>
</feature>
<feature type="compositionally biased region" description="Basic and acidic residues" evidence="5">
    <location>
        <begin position="196"/>
        <end position="208"/>
    </location>
</feature>
<dbReference type="SUPFAM" id="SSF103473">
    <property type="entry name" value="MFS general substrate transporter"/>
    <property type="match status" value="1"/>
</dbReference>
<feature type="compositionally biased region" description="Low complexity" evidence="5">
    <location>
        <begin position="218"/>
        <end position="230"/>
    </location>
</feature>
<feature type="transmembrane region" description="Helical" evidence="6">
    <location>
        <begin position="141"/>
        <end position="160"/>
    </location>
</feature>
<evidence type="ECO:0000256" key="3">
    <source>
        <dbReference type="ARBA" id="ARBA00022989"/>
    </source>
</evidence>
<evidence type="ECO:0000256" key="6">
    <source>
        <dbReference type="SAM" id="Phobius"/>
    </source>
</evidence>
<feature type="transmembrane region" description="Helical" evidence="6">
    <location>
        <begin position="370"/>
        <end position="389"/>
    </location>
</feature>
<dbReference type="Gene3D" id="1.20.1250.20">
    <property type="entry name" value="MFS general substrate transporter like domains"/>
    <property type="match status" value="1"/>
</dbReference>
<dbReference type="Proteomes" id="UP000633509">
    <property type="component" value="Unassembled WGS sequence"/>
</dbReference>
<evidence type="ECO:0000313" key="9">
    <source>
        <dbReference type="Proteomes" id="UP000633509"/>
    </source>
</evidence>
<protein>
    <submittedName>
        <fullName evidence="8">MFS family permease</fullName>
    </submittedName>
</protein>
<evidence type="ECO:0000256" key="5">
    <source>
        <dbReference type="SAM" id="MobiDB-lite"/>
    </source>
</evidence>
<dbReference type="InterPro" id="IPR011701">
    <property type="entry name" value="MFS"/>
</dbReference>
<evidence type="ECO:0000256" key="2">
    <source>
        <dbReference type="ARBA" id="ARBA00022692"/>
    </source>
</evidence>
<dbReference type="InterPro" id="IPR036259">
    <property type="entry name" value="MFS_trans_sf"/>
</dbReference>
<dbReference type="EMBL" id="JADBEK010000001">
    <property type="protein sequence ID" value="MBE1588947.1"/>
    <property type="molecule type" value="Genomic_DNA"/>
</dbReference>
<keyword evidence="2 6" id="KW-0812">Transmembrane</keyword>
<dbReference type="PANTHER" id="PTHR23514">
    <property type="entry name" value="BYPASS OF STOP CODON PROTEIN 6"/>
    <property type="match status" value="1"/>
</dbReference>
<keyword evidence="3 6" id="KW-1133">Transmembrane helix</keyword>
<comment type="subcellular location">
    <subcellularLocation>
        <location evidence="1">Cell membrane</location>
        <topology evidence="1">Multi-pass membrane protein</topology>
    </subcellularLocation>
</comment>
<feature type="transmembrane region" description="Helical" evidence="6">
    <location>
        <begin position="336"/>
        <end position="358"/>
    </location>
</feature>
<evidence type="ECO:0000259" key="7">
    <source>
        <dbReference type="PROSITE" id="PS50850"/>
    </source>
</evidence>
<reference evidence="8 9" key="1">
    <citation type="submission" date="2020-10" db="EMBL/GenBank/DDBJ databases">
        <title>Sequencing the genomes of 1000 actinobacteria strains.</title>
        <authorList>
            <person name="Klenk H.-P."/>
        </authorList>
    </citation>
    <scope>NUCLEOTIDE SEQUENCE [LARGE SCALE GENOMIC DNA]</scope>
    <source>
        <strain evidence="8 9">DSM 43173</strain>
    </source>
</reference>
<feature type="transmembrane region" description="Helical" evidence="6">
    <location>
        <begin position="242"/>
        <end position="260"/>
    </location>
</feature>
<feature type="transmembrane region" description="Helical" evidence="6">
    <location>
        <begin position="99"/>
        <end position="120"/>
    </location>
</feature>
<gene>
    <name evidence="8" type="ORF">H4W80_007205</name>
</gene>
<feature type="transmembrane region" description="Helical" evidence="6">
    <location>
        <begin position="280"/>
        <end position="299"/>
    </location>
</feature>
<name>A0ABR9M7R6_9ACTN</name>
<organism evidence="8 9">
    <name type="scientific">Nonomuraea angiospora</name>
    <dbReference type="NCBI Taxonomy" id="46172"/>
    <lineage>
        <taxon>Bacteria</taxon>
        <taxon>Bacillati</taxon>
        <taxon>Actinomycetota</taxon>
        <taxon>Actinomycetes</taxon>
        <taxon>Streptosporangiales</taxon>
        <taxon>Streptosporangiaceae</taxon>
        <taxon>Nonomuraea</taxon>
    </lineage>
</organism>
<feature type="transmembrane region" description="Helical" evidence="6">
    <location>
        <begin position="311"/>
        <end position="330"/>
    </location>
</feature>
<comment type="caution">
    <text evidence="8">The sequence shown here is derived from an EMBL/GenBank/DDBJ whole genome shotgun (WGS) entry which is preliminary data.</text>
</comment>
<proteinExistence type="predicted"/>
<dbReference type="InterPro" id="IPR051788">
    <property type="entry name" value="MFS_Transporter"/>
</dbReference>
<dbReference type="Pfam" id="PF07690">
    <property type="entry name" value="MFS_1"/>
    <property type="match status" value="1"/>
</dbReference>
<dbReference type="PROSITE" id="PS50850">
    <property type="entry name" value="MFS"/>
    <property type="match status" value="1"/>
</dbReference>
<evidence type="ECO:0000313" key="8">
    <source>
        <dbReference type="EMBL" id="MBE1588947.1"/>
    </source>
</evidence>
<feature type="transmembrane region" description="Helical" evidence="6">
    <location>
        <begin position="73"/>
        <end position="93"/>
    </location>
</feature>
<keyword evidence="9" id="KW-1185">Reference proteome</keyword>
<dbReference type="InterPro" id="IPR020846">
    <property type="entry name" value="MFS_dom"/>
</dbReference>